<proteinExistence type="predicted"/>
<comment type="caution">
    <text evidence="2">The sequence shown here is derived from an EMBL/GenBank/DDBJ whole genome shotgun (WGS) entry which is preliminary data.</text>
</comment>
<evidence type="ECO:0000313" key="3">
    <source>
        <dbReference type="Proteomes" id="UP001420932"/>
    </source>
</evidence>
<keyword evidence="3" id="KW-1185">Reference proteome</keyword>
<organism evidence="2 3">
    <name type="scientific">Stephania yunnanensis</name>
    <dbReference type="NCBI Taxonomy" id="152371"/>
    <lineage>
        <taxon>Eukaryota</taxon>
        <taxon>Viridiplantae</taxon>
        <taxon>Streptophyta</taxon>
        <taxon>Embryophyta</taxon>
        <taxon>Tracheophyta</taxon>
        <taxon>Spermatophyta</taxon>
        <taxon>Magnoliopsida</taxon>
        <taxon>Ranunculales</taxon>
        <taxon>Menispermaceae</taxon>
        <taxon>Menispermoideae</taxon>
        <taxon>Cissampelideae</taxon>
        <taxon>Stephania</taxon>
    </lineage>
</organism>
<evidence type="ECO:0000256" key="1">
    <source>
        <dbReference type="SAM" id="MobiDB-lite"/>
    </source>
</evidence>
<accession>A0AAP0K1V6</accession>
<feature type="region of interest" description="Disordered" evidence="1">
    <location>
        <begin position="1"/>
        <end position="46"/>
    </location>
</feature>
<name>A0AAP0K1V6_9MAGN</name>
<dbReference type="Proteomes" id="UP001420932">
    <property type="component" value="Unassembled WGS sequence"/>
</dbReference>
<reference evidence="2 3" key="1">
    <citation type="submission" date="2024-01" db="EMBL/GenBank/DDBJ databases">
        <title>Genome assemblies of Stephania.</title>
        <authorList>
            <person name="Yang L."/>
        </authorList>
    </citation>
    <scope>NUCLEOTIDE SEQUENCE [LARGE SCALE GENOMIC DNA]</scope>
    <source>
        <strain evidence="2">YNDBR</strain>
        <tissue evidence="2">Leaf</tissue>
    </source>
</reference>
<protein>
    <submittedName>
        <fullName evidence="2">Uncharacterized protein</fullName>
    </submittedName>
</protein>
<sequence>MAERRSGRGSSSDGAGEMAEMKRWREGSGVNDGEMAEVRAPASAREAASARASALNVIQHR</sequence>
<evidence type="ECO:0000313" key="2">
    <source>
        <dbReference type="EMBL" id="KAK9143583.1"/>
    </source>
</evidence>
<dbReference type="AlphaFoldDB" id="A0AAP0K1V6"/>
<gene>
    <name evidence="2" type="ORF">Syun_012983</name>
</gene>
<dbReference type="EMBL" id="JBBNAF010000005">
    <property type="protein sequence ID" value="KAK9143583.1"/>
    <property type="molecule type" value="Genomic_DNA"/>
</dbReference>